<sequence>MPPKTSMAESATLSRPQKRKDPPQPSSNSQNITSKGRGMKRVKIHDARSILAQNADAALNKGELDLPSFLKAREFEIRALEDGMQKSKARLSRRAFQQVPRDMRRRTASHNVKKVPNRLRNRAAREMEDDNTPTVDRSKRKPATSRGRLRAETAKRLGILAAGKRSLKPQNGIGAADVHTRAACPKIRTDKLNTPPRPVSKFRKRQIHKTWLPTHLWHAKRARMTEPRNPLWRFAIPTTSTEKSYRPTHRAVGARGAVAWDTSYMSTIRLEGPVENLEKVLRGVGVDAPGIWEHKGERWRAGKRGWTGWLSRKNKDDAIPIGPATVIWCSTEIDSTNEGDPIPKKRPIRRLFLRTHPAVFLETWDTLLQLSKLQRPMVHLEDLRFEIGSISITGPGSTEALLGVLHPYPKSGDILESHAQTFQSLAGITNPGSLPSDAILSFSIMDPRLRYPPRRITLPDSNDEKTNFELLEMLSAWPADTSNPLPDLFERRMRFEATRLPAQKSINRRKSQALPGSYASILPTDPRIPVMLLASRSASSASAQGTWTLLAPWKCILSVWYGLVHHPLSSGGNPRFGGLDELRQVHFEHGVPWFPADYPGTDAGFAWEAAERERRKREWESRPKGKRTEWESLDLGAARKGEIGRGWACDFERLVGVAPLAECTKSIDTQDTENSSVAQPEKVNIKSPITHLGYQNFTTLLSSHDIGPTPSSQVATIRLTLITRGIASPCARIYRLPPPPPTADPSSTTSSPPPTTRAEWLSHLPPPSKTKPLPNPKSKAAKDLGRIPLNTPIPQRVRLLAQALLQGPAPTYPAVKNGLDGHPLVPNEEDLIGFVTTGEFNLAEGKGVAIGTVAVAKVLEGLKRDRGLGAKKDGRLCIVRNAGESIGRLARWEAV</sequence>
<evidence type="ECO:0008006" key="10">
    <source>
        <dbReference type="Google" id="ProtNLM"/>
    </source>
</evidence>
<dbReference type="GO" id="GO:0001682">
    <property type="term" value="P:tRNA 5'-leader removal"/>
    <property type="evidence" value="ECO:0007669"/>
    <property type="project" value="InterPro"/>
</dbReference>
<dbReference type="RefSeq" id="XP_031869676.1">
    <property type="nucleotide sequence ID" value="XM_032013076.1"/>
</dbReference>
<dbReference type="Proteomes" id="UP000254866">
    <property type="component" value="Unassembled WGS sequence"/>
</dbReference>
<evidence type="ECO:0000256" key="3">
    <source>
        <dbReference type="ARBA" id="ARBA00023242"/>
    </source>
</evidence>
<dbReference type="AlphaFoldDB" id="A0A370TNB8"/>
<keyword evidence="9" id="KW-1185">Reference proteome</keyword>
<keyword evidence="2" id="KW-0819">tRNA processing</keyword>
<reference evidence="8 9" key="1">
    <citation type="journal article" date="2018" name="IMA Fungus">
        <title>IMA Genome-F 9: Draft genome sequence of Annulohypoxylon stygium, Aspergillus mulundensis, Berkeleyomyces basicola (syn. Thielaviopsis basicola), Ceratocystis smalleyi, two Cercospora beticola strains, Coleophoma cylindrospora, Fusarium fracticaudum, Phialophora cf. hyalina, and Morchella septimelata.</title>
        <authorList>
            <person name="Wingfield B.D."/>
            <person name="Bills G.F."/>
            <person name="Dong Y."/>
            <person name="Huang W."/>
            <person name="Nel W.J."/>
            <person name="Swalarsk-Parry B.S."/>
            <person name="Vaghefi N."/>
            <person name="Wilken P.M."/>
            <person name="An Z."/>
            <person name="de Beer Z.W."/>
            <person name="De Vos L."/>
            <person name="Chen L."/>
            <person name="Duong T.A."/>
            <person name="Gao Y."/>
            <person name="Hammerbacher A."/>
            <person name="Kikkert J.R."/>
            <person name="Li Y."/>
            <person name="Li H."/>
            <person name="Li K."/>
            <person name="Li Q."/>
            <person name="Liu X."/>
            <person name="Ma X."/>
            <person name="Naidoo K."/>
            <person name="Pethybridge S.J."/>
            <person name="Sun J."/>
            <person name="Steenkamp E.T."/>
            <person name="van der Nest M.A."/>
            <person name="van Wyk S."/>
            <person name="Wingfield M.J."/>
            <person name="Xiong C."/>
            <person name="Yue Q."/>
            <person name="Zhang X."/>
        </authorList>
    </citation>
    <scope>NUCLEOTIDE SEQUENCE [LARGE SCALE GENOMIC DNA]</scope>
    <source>
        <strain evidence="8 9">BP 5553</strain>
    </source>
</reference>
<feature type="region of interest" description="Disordered" evidence="4">
    <location>
        <begin position="1"/>
        <end position="40"/>
    </location>
</feature>
<name>A0A370TNB8_9HELO</name>
<evidence type="ECO:0000256" key="2">
    <source>
        <dbReference type="ARBA" id="ARBA00022694"/>
    </source>
</evidence>
<evidence type="ECO:0000313" key="8">
    <source>
        <dbReference type="EMBL" id="RDL37020.1"/>
    </source>
</evidence>
<evidence type="ECO:0000259" key="6">
    <source>
        <dbReference type="Pfam" id="PF08170"/>
    </source>
</evidence>
<evidence type="ECO:0000256" key="4">
    <source>
        <dbReference type="SAM" id="MobiDB-lite"/>
    </source>
</evidence>
<feature type="domain" description="POP1 C-terminal" evidence="7">
    <location>
        <begin position="715"/>
        <end position="893"/>
    </location>
</feature>
<evidence type="ECO:0000259" key="5">
    <source>
        <dbReference type="Pfam" id="PF06978"/>
    </source>
</evidence>
<dbReference type="InterPro" id="IPR012590">
    <property type="entry name" value="POPLD_dom"/>
</dbReference>
<dbReference type="GO" id="GO:0005655">
    <property type="term" value="C:nucleolar ribonuclease P complex"/>
    <property type="evidence" value="ECO:0007669"/>
    <property type="project" value="InterPro"/>
</dbReference>
<dbReference type="EMBL" id="NPIC01000003">
    <property type="protein sequence ID" value="RDL37020.1"/>
    <property type="molecule type" value="Genomic_DNA"/>
</dbReference>
<dbReference type="GO" id="GO:0000172">
    <property type="term" value="C:ribonuclease MRP complex"/>
    <property type="evidence" value="ECO:0007669"/>
    <property type="project" value="InterPro"/>
</dbReference>
<comment type="caution">
    <text evidence="8">The sequence shown here is derived from an EMBL/GenBank/DDBJ whole genome shotgun (WGS) entry which is preliminary data.</text>
</comment>
<evidence type="ECO:0000313" key="9">
    <source>
        <dbReference type="Proteomes" id="UP000254866"/>
    </source>
</evidence>
<evidence type="ECO:0000259" key="7">
    <source>
        <dbReference type="Pfam" id="PF22770"/>
    </source>
</evidence>
<evidence type="ECO:0000256" key="1">
    <source>
        <dbReference type="ARBA" id="ARBA00004123"/>
    </source>
</evidence>
<feature type="domain" description="Pop1 N-terminal" evidence="5">
    <location>
        <begin position="69"/>
        <end position="272"/>
    </location>
</feature>
<accession>A0A370TNB8</accession>
<dbReference type="STRING" id="2656787.A0A370TNB8"/>
<dbReference type="InterPro" id="IPR009723">
    <property type="entry name" value="Pop1_N"/>
</dbReference>
<dbReference type="PANTHER" id="PTHR22731:SF3">
    <property type="entry name" value="RIBONUCLEASES P_MRP PROTEIN SUBUNIT POP1"/>
    <property type="match status" value="1"/>
</dbReference>
<feature type="region of interest" description="Disordered" evidence="4">
    <location>
        <begin position="123"/>
        <end position="152"/>
    </location>
</feature>
<dbReference type="Pfam" id="PF06978">
    <property type="entry name" value="POP1_N"/>
    <property type="match status" value="1"/>
</dbReference>
<proteinExistence type="predicted"/>
<protein>
    <recommendedName>
        <fullName evidence="10">POPLD-domain-containing protein</fullName>
    </recommendedName>
</protein>
<dbReference type="InterPro" id="IPR039182">
    <property type="entry name" value="Pop1"/>
</dbReference>
<feature type="domain" description="POPLD" evidence="6">
    <location>
        <begin position="546"/>
        <end position="651"/>
    </location>
</feature>
<gene>
    <name evidence="8" type="ORF">BP5553_04453</name>
</gene>
<dbReference type="Pfam" id="PF08170">
    <property type="entry name" value="POPLD"/>
    <property type="match status" value="1"/>
</dbReference>
<dbReference type="InterPro" id="IPR055079">
    <property type="entry name" value="POP1_C"/>
</dbReference>
<dbReference type="GeneID" id="43597302"/>
<dbReference type="PANTHER" id="PTHR22731">
    <property type="entry name" value="RIBONUCLEASES P/MRP PROTEIN SUBUNIT POP1"/>
    <property type="match status" value="1"/>
</dbReference>
<dbReference type="OrthoDB" id="442863at2759"/>
<keyword evidence="3" id="KW-0539">Nucleus</keyword>
<feature type="region of interest" description="Disordered" evidence="4">
    <location>
        <begin position="733"/>
        <end position="788"/>
    </location>
</feature>
<dbReference type="Pfam" id="PF22770">
    <property type="entry name" value="POP1_C"/>
    <property type="match status" value="1"/>
</dbReference>
<comment type="subcellular location">
    <subcellularLocation>
        <location evidence="1">Nucleus</location>
    </subcellularLocation>
</comment>
<feature type="compositionally biased region" description="Pro residues" evidence="4">
    <location>
        <begin position="764"/>
        <end position="775"/>
    </location>
</feature>
<organism evidence="8 9">
    <name type="scientific">Venustampulla echinocandica</name>
    <dbReference type="NCBI Taxonomy" id="2656787"/>
    <lineage>
        <taxon>Eukaryota</taxon>
        <taxon>Fungi</taxon>
        <taxon>Dikarya</taxon>
        <taxon>Ascomycota</taxon>
        <taxon>Pezizomycotina</taxon>
        <taxon>Leotiomycetes</taxon>
        <taxon>Helotiales</taxon>
        <taxon>Pleuroascaceae</taxon>
        <taxon>Venustampulla</taxon>
    </lineage>
</organism>